<comment type="subcellular location">
    <subcellularLocation>
        <location evidence="1">Periplasm</location>
    </subcellularLocation>
</comment>
<organism evidence="6 7">
    <name type="scientific">Rhodovibrio sodomensis</name>
    <dbReference type="NCBI Taxonomy" id="1088"/>
    <lineage>
        <taxon>Bacteria</taxon>
        <taxon>Pseudomonadati</taxon>
        <taxon>Pseudomonadota</taxon>
        <taxon>Alphaproteobacteria</taxon>
        <taxon>Rhodospirillales</taxon>
        <taxon>Rhodovibrionaceae</taxon>
        <taxon>Rhodovibrio</taxon>
    </lineage>
</organism>
<keyword evidence="7" id="KW-1185">Reference proteome</keyword>
<dbReference type="Pfam" id="PF09084">
    <property type="entry name" value="NMT1"/>
    <property type="match status" value="1"/>
</dbReference>
<feature type="domain" description="Solute-binding protein family 3/N-terminal" evidence="5">
    <location>
        <begin position="31"/>
        <end position="248"/>
    </location>
</feature>
<feature type="chain" id="PRO_5046187864" evidence="4">
    <location>
        <begin position="30"/>
        <end position="336"/>
    </location>
</feature>
<evidence type="ECO:0000313" key="6">
    <source>
        <dbReference type="EMBL" id="MBK1670216.1"/>
    </source>
</evidence>
<accession>A0ABS1DIB0</accession>
<feature type="signal peptide" evidence="4">
    <location>
        <begin position="1"/>
        <end position="29"/>
    </location>
</feature>
<dbReference type="SMART" id="SM00062">
    <property type="entry name" value="PBPb"/>
    <property type="match status" value="1"/>
</dbReference>
<dbReference type="Proteomes" id="UP001296873">
    <property type="component" value="Unassembled WGS sequence"/>
</dbReference>
<evidence type="ECO:0000256" key="1">
    <source>
        <dbReference type="ARBA" id="ARBA00004418"/>
    </source>
</evidence>
<dbReference type="PANTHER" id="PTHR30024:SF47">
    <property type="entry name" value="TAURINE-BINDING PERIPLASMIC PROTEIN"/>
    <property type="match status" value="1"/>
</dbReference>
<dbReference type="RefSeq" id="WP_200342572.1">
    <property type="nucleotide sequence ID" value="NZ_NRRL01000081.1"/>
</dbReference>
<reference evidence="6 7" key="1">
    <citation type="journal article" date="2020" name="Microorganisms">
        <title>Osmotic Adaptation and Compatible Solute Biosynthesis of Phototrophic Bacteria as Revealed from Genome Analyses.</title>
        <authorList>
            <person name="Imhoff J.F."/>
            <person name="Rahn T."/>
            <person name="Kunzel S."/>
            <person name="Keller A."/>
            <person name="Neulinger S.C."/>
        </authorList>
    </citation>
    <scope>NUCLEOTIDE SEQUENCE [LARGE SCALE GENOMIC DNA]</scope>
    <source>
        <strain evidence="6 7">DSM 9895</strain>
    </source>
</reference>
<dbReference type="SUPFAM" id="SSF53850">
    <property type="entry name" value="Periplasmic binding protein-like II"/>
    <property type="match status" value="1"/>
</dbReference>
<dbReference type="EMBL" id="NRRL01000081">
    <property type="protein sequence ID" value="MBK1670216.1"/>
    <property type="molecule type" value="Genomic_DNA"/>
</dbReference>
<comment type="similarity">
    <text evidence="2">Belongs to the bacterial solute-binding protein SsuA/TauA family.</text>
</comment>
<dbReference type="PROSITE" id="PS51257">
    <property type="entry name" value="PROKAR_LIPOPROTEIN"/>
    <property type="match status" value="1"/>
</dbReference>
<proteinExistence type="inferred from homology"/>
<dbReference type="InterPro" id="IPR010068">
    <property type="entry name" value="Peri-bd_TauA"/>
</dbReference>
<evidence type="ECO:0000256" key="4">
    <source>
        <dbReference type="SAM" id="SignalP"/>
    </source>
</evidence>
<keyword evidence="3 4" id="KW-0732">Signal</keyword>
<evidence type="ECO:0000256" key="3">
    <source>
        <dbReference type="ARBA" id="ARBA00022729"/>
    </source>
</evidence>
<dbReference type="Gene3D" id="3.40.190.10">
    <property type="entry name" value="Periplasmic binding protein-like II"/>
    <property type="match status" value="2"/>
</dbReference>
<evidence type="ECO:0000313" key="7">
    <source>
        <dbReference type="Proteomes" id="UP001296873"/>
    </source>
</evidence>
<evidence type="ECO:0000259" key="5">
    <source>
        <dbReference type="SMART" id="SM00062"/>
    </source>
</evidence>
<comment type="caution">
    <text evidence="6">The sequence shown here is derived from an EMBL/GenBank/DDBJ whole genome shotgun (WGS) entry which is preliminary data.</text>
</comment>
<protein>
    <submittedName>
        <fullName evidence="6">Taurine ABC transporter substrate-binding protein</fullName>
    </submittedName>
</protein>
<dbReference type="InterPro" id="IPR001638">
    <property type="entry name" value="Solute-binding_3/MltF_N"/>
</dbReference>
<name>A0ABS1DIB0_9PROT</name>
<dbReference type="NCBIfam" id="TIGR01729">
    <property type="entry name" value="taurine_ABC_bnd"/>
    <property type="match status" value="1"/>
</dbReference>
<dbReference type="InterPro" id="IPR015168">
    <property type="entry name" value="SsuA/THI5"/>
</dbReference>
<sequence>MYPKLRNLIAGAVGVGCLAAAAAPQQAEADTVTIGHFGVPTPWKVAAANGAFADATGVDIDWRQFDSGAKVISALASGSVDLTALGSSPSAVAIAQGVDMEVFYVDKVFASAEAFAVRDGAGITAPQDLRGKTIAVPLASTTHFHLLFALEQFNIPRSEVEIVNMSPNQAVAAWKRGDIDGAFVWNPALGEILKSGRLLITSGQLAQWGKPTFDGFVADPEFADENPEFMVSFVETLADINARYNAEKTEWTPESKPVKTIASFTGADPNQVPQVLGGIGFLSLEEQASKQWLGGGVATALEATSVFLKNQGKIDEVREDYGQVVDPSWVEKARAN</sequence>
<dbReference type="PANTHER" id="PTHR30024">
    <property type="entry name" value="ALIPHATIC SULFONATES-BINDING PROTEIN-RELATED"/>
    <property type="match status" value="1"/>
</dbReference>
<gene>
    <name evidence="6" type="primary">tauA</name>
    <name evidence="6" type="ORF">CKO28_19465</name>
</gene>
<evidence type="ECO:0000256" key="2">
    <source>
        <dbReference type="ARBA" id="ARBA00010742"/>
    </source>
</evidence>